<reference evidence="1" key="1">
    <citation type="submission" date="2023-04" db="EMBL/GenBank/DDBJ databases">
        <title>A chromosome-level genome assembly of the parasitoid wasp Eretmocerus hayati.</title>
        <authorList>
            <person name="Zhong Y."/>
            <person name="Liu S."/>
            <person name="Liu Y."/>
        </authorList>
    </citation>
    <scope>NUCLEOTIDE SEQUENCE</scope>
    <source>
        <strain evidence="1">ZJU_SS_LIU_2023</strain>
    </source>
</reference>
<gene>
    <name evidence="1" type="ORF">QAD02_007242</name>
</gene>
<comment type="caution">
    <text evidence="1">The sequence shown here is derived from an EMBL/GenBank/DDBJ whole genome shotgun (WGS) entry which is preliminary data.</text>
</comment>
<accession>A0ACC2N7G4</accession>
<sequence>MISYMVSAIMNVDKFGNSEFFDGETFHVNHLSCRRHDSLANNKEIDDTVQSLKTKLDTLGEDFNTLKKTFDEKIRVNKNSIVELKVQLNDIESNIASNIDPIVDKYKRDIEVLEQSVKFYRNEIEIAKNRLLLERADDYLRGN</sequence>
<evidence type="ECO:0000313" key="2">
    <source>
        <dbReference type="Proteomes" id="UP001239111"/>
    </source>
</evidence>
<protein>
    <submittedName>
        <fullName evidence="1">Uncharacterized protein</fullName>
    </submittedName>
</protein>
<keyword evidence="2" id="KW-1185">Reference proteome</keyword>
<proteinExistence type="predicted"/>
<name>A0ACC2N7G4_9HYME</name>
<dbReference type="Proteomes" id="UP001239111">
    <property type="component" value="Chromosome 4"/>
</dbReference>
<dbReference type="EMBL" id="CM056744">
    <property type="protein sequence ID" value="KAJ8665580.1"/>
    <property type="molecule type" value="Genomic_DNA"/>
</dbReference>
<evidence type="ECO:0000313" key="1">
    <source>
        <dbReference type="EMBL" id="KAJ8665580.1"/>
    </source>
</evidence>
<organism evidence="1 2">
    <name type="scientific">Eretmocerus hayati</name>
    <dbReference type="NCBI Taxonomy" id="131215"/>
    <lineage>
        <taxon>Eukaryota</taxon>
        <taxon>Metazoa</taxon>
        <taxon>Ecdysozoa</taxon>
        <taxon>Arthropoda</taxon>
        <taxon>Hexapoda</taxon>
        <taxon>Insecta</taxon>
        <taxon>Pterygota</taxon>
        <taxon>Neoptera</taxon>
        <taxon>Endopterygota</taxon>
        <taxon>Hymenoptera</taxon>
        <taxon>Apocrita</taxon>
        <taxon>Proctotrupomorpha</taxon>
        <taxon>Chalcidoidea</taxon>
        <taxon>Aphelinidae</taxon>
        <taxon>Aphelininae</taxon>
        <taxon>Eretmocerus</taxon>
    </lineage>
</organism>